<organism evidence="2 3">
    <name type="scientific">Nocardia rhizosphaerihabitans</name>
    <dbReference type="NCBI Taxonomy" id="1691570"/>
    <lineage>
        <taxon>Bacteria</taxon>
        <taxon>Bacillati</taxon>
        <taxon>Actinomycetota</taxon>
        <taxon>Actinomycetes</taxon>
        <taxon>Mycobacteriales</taxon>
        <taxon>Nocardiaceae</taxon>
        <taxon>Nocardia</taxon>
    </lineage>
</organism>
<evidence type="ECO:0000256" key="1">
    <source>
        <dbReference type="SAM" id="MobiDB-lite"/>
    </source>
</evidence>
<proteinExistence type="predicted"/>
<gene>
    <name evidence="2" type="ORF">GCM10011610_31200</name>
</gene>
<feature type="region of interest" description="Disordered" evidence="1">
    <location>
        <begin position="1"/>
        <end position="36"/>
    </location>
</feature>
<evidence type="ECO:0000313" key="2">
    <source>
        <dbReference type="EMBL" id="GGN81123.1"/>
    </source>
</evidence>
<dbReference type="RefSeq" id="WP_189028575.1">
    <property type="nucleotide sequence ID" value="NZ_BMNE01000003.1"/>
</dbReference>
<keyword evidence="3" id="KW-1185">Reference proteome</keyword>
<protein>
    <submittedName>
        <fullName evidence="2">Uncharacterized protein</fullName>
    </submittedName>
</protein>
<feature type="compositionally biased region" description="Basic and acidic residues" evidence="1">
    <location>
        <begin position="1"/>
        <end position="11"/>
    </location>
</feature>
<name>A0ABQ2KJ64_9NOCA</name>
<reference evidence="3" key="1">
    <citation type="journal article" date="2019" name="Int. J. Syst. Evol. Microbiol.">
        <title>The Global Catalogue of Microorganisms (GCM) 10K type strain sequencing project: providing services to taxonomists for standard genome sequencing and annotation.</title>
        <authorList>
            <consortium name="The Broad Institute Genomics Platform"/>
            <consortium name="The Broad Institute Genome Sequencing Center for Infectious Disease"/>
            <person name="Wu L."/>
            <person name="Ma J."/>
        </authorList>
    </citation>
    <scope>NUCLEOTIDE SEQUENCE [LARGE SCALE GENOMIC DNA]</scope>
    <source>
        <strain evidence="3">CGMCC 4.7329</strain>
    </source>
</reference>
<comment type="caution">
    <text evidence="2">The sequence shown here is derived from an EMBL/GenBank/DDBJ whole genome shotgun (WGS) entry which is preliminary data.</text>
</comment>
<dbReference type="EMBL" id="BMNE01000003">
    <property type="protein sequence ID" value="GGN81123.1"/>
    <property type="molecule type" value="Genomic_DNA"/>
</dbReference>
<evidence type="ECO:0000313" key="3">
    <source>
        <dbReference type="Proteomes" id="UP000658127"/>
    </source>
</evidence>
<sequence>METTVEHRGLTDAEAVLRNGRDEADTPPEPPSPNRIGQFAAQLTHFFAAMLLTPS</sequence>
<accession>A0ABQ2KJ64</accession>
<dbReference type="Proteomes" id="UP000658127">
    <property type="component" value="Unassembled WGS sequence"/>
</dbReference>